<dbReference type="AlphaFoldDB" id="A0A0A9DUU9"/>
<protein>
    <submittedName>
        <fullName evidence="1">LAC1</fullName>
    </submittedName>
</protein>
<name>A0A0A9DUU9_ARUDO</name>
<reference evidence="1" key="2">
    <citation type="journal article" date="2015" name="Data Brief">
        <title>Shoot transcriptome of the giant reed, Arundo donax.</title>
        <authorList>
            <person name="Barrero R.A."/>
            <person name="Guerrero F.D."/>
            <person name="Moolhuijzen P."/>
            <person name="Goolsby J.A."/>
            <person name="Tidwell J."/>
            <person name="Bellgard S.E."/>
            <person name="Bellgard M.I."/>
        </authorList>
    </citation>
    <scope>NUCLEOTIDE SEQUENCE</scope>
    <source>
        <tissue evidence="1">Shoot tissue taken approximately 20 cm above the soil surface</tissue>
    </source>
</reference>
<reference evidence="1" key="1">
    <citation type="submission" date="2014-09" db="EMBL/GenBank/DDBJ databases">
        <authorList>
            <person name="Magalhaes I.L.F."/>
            <person name="Oliveira U."/>
            <person name="Santos F.R."/>
            <person name="Vidigal T.H.D.A."/>
            <person name="Brescovit A.D."/>
            <person name="Santos A.J."/>
        </authorList>
    </citation>
    <scope>NUCLEOTIDE SEQUENCE</scope>
    <source>
        <tissue evidence="1">Shoot tissue taken approximately 20 cm above the soil surface</tissue>
    </source>
</reference>
<dbReference type="EMBL" id="GBRH01208450">
    <property type="protein sequence ID" value="JAD89445.1"/>
    <property type="molecule type" value="Transcribed_RNA"/>
</dbReference>
<sequence length="65" mass="6820">MGHCVTKSGPSAHGVMSCCTPCQWMVKLYGEALMTLTTTVSPSFTSIAGPGSWPFTAIMSVVLHS</sequence>
<evidence type="ECO:0000313" key="1">
    <source>
        <dbReference type="EMBL" id="JAD89445.1"/>
    </source>
</evidence>
<proteinExistence type="predicted"/>
<accession>A0A0A9DUU9</accession>
<dbReference type="PROSITE" id="PS51257">
    <property type="entry name" value="PROKAR_LIPOPROTEIN"/>
    <property type="match status" value="1"/>
</dbReference>
<organism evidence="1">
    <name type="scientific">Arundo donax</name>
    <name type="common">Giant reed</name>
    <name type="synonym">Donax arundinaceus</name>
    <dbReference type="NCBI Taxonomy" id="35708"/>
    <lineage>
        <taxon>Eukaryota</taxon>
        <taxon>Viridiplantae</taxon>
        <taxon>Streptophyta</taxon>
        <taxon>Embryophyta</taxon>
        <taxon>Tracheophyta</taxon>
        <taxon>Spermatophyta</taxon>
        <taxon>Magnoliopsida</taxon>
        <taxon>Liliopsida</taxon>
        <taxon>Poales</taxon>
        <taxon>Poaceae</taxon>
        <taxon>PACMAD clade</taxon>
        <taxon>Arundinoideae</taxon>
        <taxon>Arundineae</taxon>
        <taxon>Arundo</taxon>
    </lineage>
</organism>